<name>A0A7R9HV02_9NEOP</name>
<proteinExistence type="predicted"/>
<feature type="region of interest" description="Disordered" evidence="1">
    <location>
        <begin position="82"/>
        <end position="102"/>
    </location>
</feature>
<gene>
    <name evidence="2" type="ORF">TMSB3V08_LOCUS10434</name>
</gene>
<evidence type="ECO:0000313" key="2">
    <source>
        <dbReference type="EMBL" id="CAD7433767.1"/>
    </source>
</evidence>
<reference evidence="2" key="1">
    <citation type="submission" date="2020-11" db="EMBL/GenBank/DDBJ databases">
        <authorList>
            <person name="Tran Van P."/>
        </authorList>
    </citation>
    <scope>NUCLEOTIDE SEQUENCE</scope>
</reference>
<dbReference type="AlphaFoldDB" id="A0A7R9HV02"/>
<sequence>MYCCCALALHDSPVHSPAVFYSRVFIGQHLKSLNAVHTRIVLCEYSCFEMSSSSKLGRDRLSFSSFFLMYVQEVNPHLRGKPFRKNHPQFTRPRFEPRSSPSSAVELNTTSALANYATEIYDGCRRVFDQKLFLFHPLDVDGFFTLCGTGDEGFEQALIHVTAIPDKTLSSLTINSSLSSMKLWKSTMTPMALMMEVWGGGGSETGLKAGEPLITLYPKRSSGEVYADSYGTVRHSLVTGSQCSFYATLPSEELHVEPSCRNITDRLLPQINYNTPNQ</sequence>
<protein>
    <submittedName>
        <fullName evidence="2">Uncharacterized protein</fullName>
    </submittedName>
</protein>
<dbReference type="EMBL" id="OB796765">
    <property type="protein sequence ID" value="CAD7433767.1"/>
    <property type="molecule type" value="Genomic_DNA"/>
</dbReference>
<evidence type="ECO:0000256" key="1">
    <source>
        <dbReference type="SAM" id="MobiDB-lite"/>
    </source>
</evidence>
<organism evidence="2">
    <name type="scientific">Timema monikensis</name>
    <dbReference type="NCBI Taxonomy" id="170555"/>
    <lineage>
        <taxon>Eukaryota</taxon>
        <taxon>Metazoa</taxon>
        <taxon>Ecdysozoa</taxon>
        <taxon>Arthropoda</taxon>
        <taxon>Hexapoda</taxon>
        <taxon>Insecta</taxon>
        <taxon>Pterygota</taxon>
        <taxon>Neoptera</taxon>
        <taxon>Polyneoptera</taxon>
        <taxon>Phasmatodea</taxon>
        <taxon>Timematodea</taxon>
        <taxon>Timematoidea</taxon>
        <taxon>Timematidae</taxon>
        <taxon>Timema</taxon>
    </lineage>
</organism>
<accession>A0A7R9HV02</accession>